<dbReference type="AlphaFoldDB" id="E4X9K6"/>
<feature type="region of interest" description="Disordered" evidence="1">
    <location>
        <begin position="411"/>
        <end position="440"/>
    </location>
</feature>
<feature type="compositionally biased region" description="Acidic residues" evidence="1">
    <location>
        <begin position="429"/>
        <end position="440"/>
    </location>
</feature>
<name>E4X9K6_OIKDI</name>
<dbReference type="Proteomes" id="UP000001307">
    <property type="component" value="Unassembled WGS sequence"/>
</dbReference>
<gene>
    <name evidence="2" type="ORF">GSOID_T00004558001</name>
</gene>
<organism evidence="2">
    <name type="scientific">Oikopleura dioica</name>
    <name type="common">Tunicate</name>
    <dbReference type="NCBI Taxonomy" id="34765"/>
    <lineage>
        <taxon>Eukaryota</taxon>
        <taxon>Metazoa</taxon>
        <taxon>Chordata</taxon>
        <taxon>Tunicata</taxon>
        <taxon>Appendicularia</taxon>
        <taxon>Copelata</taxon>
        <taxon>Oikopleuridae</taxon>
        <taxon>Oikopleura</taxon>
    </lineage>
</organism>
<evidence type="ECO:0000256" key="1">
    <source>
        <dbReference type="SAM" id="MobiDB-lite"/>
    </source>
</evidence>
<keyword evidence="3" id="KW-1185">Reference proteome</keyword>
<dbReference type="InParanoid" id="E4X9K6"/>
<feature type="compositionally biased region" description="Acidic residues" evidence="1">
    <location>
        <begin position="510"/>
        <end position="526"/>
    </location>
</feature>
<evidence type="ECO:0000313" key="3">
    <source>
        <dbReference type="Proteomes" id="UP000001307"/>
    </source>
</evidence>
<accession>E4X9K6</accession>
<protein>
    <submittedName>
        <fullName evidence="2">Uncharacterized protein</fullName>
    </submittedName>
</protein>
<dbReference type="EMBL" id="FN653030">
    <property type="protein sequence ID" value="CBY19135.1"/>
    <property type="molecule type" value="Genomic_DNA"/>
</dbReference>
<sequence>MGRSDCNAAARKAKKSITKLAGKSLSSKVSAAFRDRGAGISVGAHFGRFKAHLELTTSPENVIVVRDRFGGQILRKTEQDGTHRMAAAAAGNTTREVNDPVSIQLEQLTVDDNRRANFERRLATERRARRNSANIDDVSGYIIMKFGINPSLASSKLGSFDPEKDFPDDEVGGVLGPIFPTWSVEPTTGALNISSLRVWVFAELKWTLVDADKLNPKRFFKYLEKGLFCHPWPNTEIDNNAITKSQILLVLGAIPCIYLQEYDKEAMFIYKKELELDVANNSIQDQLLGLTLEVKLFKSLINNKIKTIKADINDTQCSSDDDNYCRFLMTISENLRESPPPSPPTRKTDVLDWIFPQVLRHSRKMWLLSIFIMSAQGVYPHRFHRSIEEPTVEEVRYICSRDRYHQLCIDSENSSSSSSSEVVDHDYDSDFTADDDNIDNIENNEYEEEEDEDEFKGDDDNADFIEDYEEDPVEKELTAIPKAKITYEQLKALIKALMRLLPIYPPNTDVDNEIPEPETPDLENSR</sequence>
<evidence type="ECO:0000313" key="2">
    <source>
        <dbReference type="EMBL" id="CBY19135.1"/>
    </source>
</evidence>
<feature type="region of interest" description="Disordered" evidence="1">
    <location>
        <begin position="504"/>
        <end position="526"/>
    </location>
</feature>
<reference evidence="2" key="1">
    <citation type="journal article" date="2010" name="Science">
        <title>Plasticity of animal genome architecture unmasked by rapid evolution of a pelagic tunicate.</title>
        <authorList>
            <person name="Denoeud F."/>
            <person name="Henriet S."/>
            <person name="Mungpakdee S."/>
            <person name="Aury J.M."/>
            <person name="Da Silva C."/>
            <person name="Brinkmann H."/>
            <person name="Mikhaleva J."/>
            <person name="Olsen L.C."/>
            <person name="Jubin C."/>
            <person name="Canestro C."/>
            <person name="Bouquet J.M."/>
            <person name="Danks G."/>
            <person name="Poulain J."/>
            <person name="Campsteijn C."/>
            <person name="Adamski M."/>
            <person name="Cross I."/>
            <person name="Yadetie F."/>
            <person name="Muffato M."/>
            <person name="Louis A."/>
            <person name="Butcher S."/>
            <person name="Tsagkogeorga G."/>
            <person name="Konrad A."/>
            <person name="Singh S."/>
            <person name="Jensen M.F."/>
            <person name="Cong E.H."/>
            <person name="Eikeseth-Otteraa H."/>
            <person name="Noel B."/>
            <person name="Anthouard V."/>
            <person name="Porcel B.M."/>
            <person name="Kachouri-Lafond R."/>
            <person name="Nishino A."/>
            <person name="Ugolini M."/>
            <person name="Chourrout P."/>
            <person name="Nishida H."/>
            <person name="Aasland R."/>
            <person name="Huzurbazar S."/>
            <person name="Westhof E."/>
            <person name="Delsuc F."/>
            <person name="Lehrach H."/>
            <person name="Reinhardt R."/>
            <person name="Weissenbach J."/>
            <person name="Roy S.W."/>
            <person name="Artiguenave F."/>
            <person name="Postlethwait J.H."/>
            <person name="Manak J.R."/>
            <person name="Thompson E.M."/>
            <person name="Jaillon O."/>
            <person name="Du Pasquier L."/>
            <person name="Boudinot P."/>
            <person name="Liberles D.A."/>
            <person name="Volff J.N."/>
            <person name="Philippe H."/>
            <person name="Lenhard B."/>
            <person name="Roest Crollius H."/>
            <person name="Wincker P."/>
            <person name="Chourrout D."/>
        </authorList>
    </citation>
    <scope>NUCLEOTIDE SEQUENCE [LARGE SCALE GENOMIC DNA]</scope>
</reference>
<feature type="compositionally biased region" description="Low complexity" evidence="1">
    <location>
        <begin position="411"/>
        <end position="421"/>
    </location>
</feature>
<proteinExistence type="predicted"/>